<sequence>MRITDTCRDCLLSRVRFEAELCTEDGAKIEEAVSTSSELLNSLFMDSVPAPVIASAVHRCCYRTVGAVDPYRTLKYQDTRIARDVASKIRLLISDLPSAVRAAVIGNAMDYGVMGHSIAQDFTGYFKGEFEKGLYIDDSEEIAKNSRRVVYLMDNTGEILFDRILIEELKHLGAHVTVAVKEAPILNDATLDEARDAGIEEVADHLTTTGGGAELGINLDLIPADLKDAIRQATLIISKGLANYESLSDYTGLPPVAYLLVAKCDPIAERLGVPKGALIARFIR</sequence>
<dbReference type="PIRSF" id="PIRSF006593">
    <property type="entry name" value="UCP006593"/>
    <property type="match status" value="1"/>
</dbReference>
<gene>
    <name evidence="2" type="ORF">FTO68_09030</name>
</gene>
<dbReference type="Gene3D" id="3.40.50.10880">
    <property type="entry name" value="Uncharacterised protein PF01937, DUF89, domain 3"/>
    <property type="match status" value="1"/>
</dbReference>
<accession>A0ABD4TPB8</accession>
<reference evidence="2 3" key="1">
    <citation type="submission" date="2019-08" db="EMBL/GenBank/DDBJ databases">
        <authorList>
            <person name="Chen S.-C."/>
            <person name="Lai M.-C."/>
            <person name="You Y.-T."/>
        </authorList>
    </citation>
    <scope>NUCLEOTIDE SEQUENCE [LARGE SCALE GENOMIC DNA]</scope>
    <source>
        <strain evidence="2 3">P2F9704a</strain>
    </source>
</reference>
<protein>
    <submittedName>
        <fullName evidence="2">DUF89 family protein</fullName>
    </submittedName>
</protein>
<keyword evidence="3" id="KW-1185">Reference proteome</keyword>
<dbReference type="EMBL" id="VOTZ01000020">
    <property type="protein sequence ID" value="MCQ1539120.1"/>
    <property type="molecule type" value="Genomic_DNA"/>
</dbReference>
<dbReference type="Gene3D" id="1.10.285.20">
    <property type="entry name" value="Uncharacterised protein PF01937, DUF89, domain 2"/>
    <property type="match status" value="1"/>
</dbReference>
<evidence type="ECO:0000313" key="3">
    <source>
        <dbReference type="Proteomes" id="UP001524383"/>
    </source>
</evidence>
<dbReference type="Proteomes" id="UP001524383">
    <property type="component" value="Unassembled WGS sequence"/>
</dbReference>
<evidence type="ECO:0000259" key="1">
    <source>
        <dbReference type="Pfam" id="PF01937"/>
    </source>
</evidence>
<comment type="caution">
    <text evidence="2">The sequence shown here is derived from an EMBL/GenBank/DDBJ whole genome shotgun (WGS) entry which is preliminary data.</text>
</comment>
<dbReference type="InterPro" id="IPR036075">
    <property type="entry name" value="ARMT-1-like_metal-bd_sf"/>
</dbReference>
<name>A0ABD4TPB8_9EURY</name>
<dbReference type="SUPFAM" id="SSF111321">
    <property type="entry name" value="AF1104-like"/>
    <property type="match status" value="1"/>
</dbReference>
<feature type="domain" description="Damage-control phosphatase ARMT1-like metal-binding" evidence="1">
    <location>
        <begin position="5"/>
        <end position="278"/>
    </location>
</feature>
<dbReference type="RefSeq" id="WP_255333084.1">
    <property type="nucleotide sequence ID" value="NZ_VOTZ01000020.1"/>
</dbReference>
<dbReference type="InterPro" id="IPR002791">
    <property type="entry name" value="ARMT1-like_metal-bd"/>
</dbReference>
<dbReference type="Pfam" id="PF01937">
    <property type="entry name" value="ARMT1-like_dom"/>
    <property type="match status" value="1"/>
</dbReference>
<dbReference type="AlphaFoldDB" id="A0ABD4TPB8"/>
<organism evidence="2 3">
    <name type="scientific">Methanocalculus taiwanensis</name>
    <dbReference type="NCBI Taxonomy" id="106207"/>
    <lineage>
        <taxon>Archaea</taxon>
        <taxon>Methanobacteriati</taxon>
        <taxon>Methanobacteriota</taxon>
        <taxon>Stenosarchaea group</taxon>
        <taxon>Methanomicrobia</taxon>
        <taxon>Methanomicrobiales</taxon>
        <taxon>Methanocalculaceae</taxon>
        <taxon>Methanocalculus</taxon>
    </lineage>
</organism>
<dbReference type="InterPro" id="IPR014444">
    <property type="entry name" value="PH1575-like"/>
</dbReference>
<evidence type="ECO:0000313" key="2">
    <source>
        <dbReference type="EMBL" id="MCQ1539120.1"/>
    </source>
</evidence>
<proteinExistence type="predicted"/>
<dbReference type="Gene3D" id="1.10.8.380">
    <property type="entry name" value="Uncharacterised protein PF01937, DUF89, domain 1"/>
    <property type="match status" value="1"/>
</dbReference>